<dbReference type="PANTHER" id="PTHR30026">
    <property type="entry name" value="OUTER MEMBRANE PROTEIN TOLC"/>
    <property type="match status" value="1"/>
</dbReference>
<evidence type="ECO:0000313" key="8">
    <source>
        <dbReference type="EMBL" id="BEG98961.1"/>
    </source>
</evidence>
<organism evidence="8 9">
    <name type="scientific">Bacteroides sedimenti</name>
    <dbReference type="NCBI Taxonomy" id="2136147"/>
    <lineage>
        <taxon>Bacteria</taxon>
        <taxon>Pseudomonadati</taxon>
        <taxon>Bacteroidota</taxon>
        <taxon>Bacteroidia</taxon>
        <taxon>Bacteroidales</taxon>
        <taxon>Bacteroidaceae</taxon>
        <taxon>Bacteroides</taxon>
    </lineage>
</organism>
<comment type="similarity">
    <text evidence="2">Belongs to the outer membrane factor (OMF) (TC 1.B.17) family.</text>
</comment>
<dbReference type="RefSeq" id="WP_353334165.1">
    <property type="nucleotide sequence ID" value="NZ_AP028055.1"/>
</dbReference>
<evidence type="ECO:0000256" key="7">
    <source>
        <dbReference type="ARBA" id="ARBA00023237"/>
    </source>
</evidence>
<keyword evidence="7" id="KW-0998">Cell outer membrane</keyword>
<keyword evidence="3" id="KW-0813">Transport</keyword>
<dbReference type="Pfam" id="PF02321">
    <property type="entry name" value="OEP"/>
    <property type="match status" value="1"/>
</dbReference>
<gene>
    <name evidence="8" type="ORF">BSYN_12260</name>
</gene>
<dbReference type="InterPro" id="IPR051906">
    <property type="entry name" value="TolC-like"/>
</dbReference>
<comment type="subcellular location">
    <subcellularLocation>
        <location evidence="1">Cell outer membrane</location>
    </subcellularLocation>
</comment>
<name>A0ABM8IHE5_9BACE</name>
<evidence type="ECO:0000256" key="1">
    <source>
        <dbReference type="ARBA" id="ARBA00004442"/>
    </source>
</evidence>
<evidence type="ECO:0000313" key="9">
    <source>
        <dbReference type="Proteomes" id="UP001496674"/>
    </source>
</evidence>
<keyword evidence="4" id="KW-1134">Transmembrane beta strand</keyword>
<evidence type="ECO:0000256" key="6">
    <source>
        <dbReference type="ARBA" id="ARBA00023136"/>
    </source>
</evidence>
<evidence type="ECO:0000256" key="4">
    <source>
        <dbReference type="ARBA" id="ARBA00022452"/>
    </source>
</evidence>
<accession>A0ABM8IHE5</accession>
<evidence type="ECO:0000256" key="3">
    <source>
        <dbReference type="ARBA" id="ARBA00022448"/>
    </source>
</evidence>
<proteinExistence type="inferred from homology"/>
<dbReference type="SUPFAM" id="SSF56954">
    <property type="entry name" value="Outer membrane efflux proteins (OEP)"/>
    <property type="match status" value="1"/>
</dbReference>
<protein>
    <submittedName>
        <fullName evidence="8">Transporter</fullName>
    </submittedName>
</protein>
<keyword evidence="5" id="KW-0812">Transmembrane</keyword>
<sequence length="421" mass="47946">MKKMAFLLAVLVNGIVSPSYGQLSIDDCYKKAQANYPLVKQYGLIEQAKEYNLSNANKGYLPQFALSAKASYQSDVTKIPISLPNMQIKGINKDQYQSVIEVNQTIWDGGIIRNQKKITEAGSVLEKQKLDVDMYTINERVNQLFFGILLLDEQIRQNILLQDELKRNYAQVSSYLANGIANQADLDAIKVNQLNTTQRKVELEATRKAYREMLSALIGESIKEGDYLIKPSTIESASLSTTINRPELQLFDAQKQQLETQKEMINARNLPKLGLFVQGGYSNPALNMLKSEFSTYYIAGARLTWNFGGLYTKKNDKRLLENNQQNVAIQKETFLFNTNLKMTQQSHEIEKMKQLMQDDDEIIRLRTNIKNAAEVKVKNGTLSVTELLREINSEDQAKQNKALHEIQLIMSIYNYKNSTNN</sequence>
<dbReference type="Proteomes" id="UP001496674">
    <property type="component" value="Chromosome"/>
</dbReference>
<keyword evidence="6" id="KW-0472">Membrane</keyword>
<keyword evidence="9" id="KW-1185">Reference proteome</keyword>
<dbReference type="Gene3D" id="1.20.1600.10">
    <property type="entry name" value="Outer membrane efflux proteins (OEP)"/>
    <property type="match status" value="1"/>
</dbReference>
<evidence type="ECO:0000256" key="5">
    <source>
        <dbReference type="ARBA" id="ARBA00022692"/>
    </source>
</evidence>
<evidence type="ECO:0000256" key="2">
    <source>
        <dbReference type="ARBA" id="ARBA00007613"/>
    </source>
</evidence>
<dbReference type="EMBL" id="AP028055">
    <property type="protein sequence ID" value="BEG98961.1"/>
    <property type="molecule type" value="Genomic_DNA"/>
</dbReference>
<dbReference type="PANTHER" id="PTHR30026:SF20">
    <property type="entry name" value="OUTER MEMBRANE PROTEIN TOLC"/>
    <property type="match status" value="1"/>
</dbReference>
<dbReference type="InterPro" id="IPR003423">
    <property type="entry name" value="OMP_efflux"/>
</dbReference>
<reference evidence="8 9" key="1">
    <citation type="submission" date="2023-04" db="EMBL/GenBank/DDBJ databases">
        <title>Draft genome sequence of acteroides sedimenti strain YN3PY1.</title>
        <authorList>
            <person name="Yoshida N."/>
        </authorList>
    </citation>
    <scope>NUCLEOTIDE SEQUENCE [LARGE SCALE GENOMIC DNA]</scope>
    <source>
        <strain evidence="8 9">YN3PY1</strain>
    </source>
</reference>